<keyword evidence="2" id="KW-1185">Reference proteome</keyword>
<reference evidence="1 2" key="1">
    <citation type="submission" date="2023-07" db="EMBL/GenBank/DDBJ databases">
        <title>The novel representative of Negativicutes class, Anaeroselena agilis gen. nov. sp. nov.</title>
        <authorList>
            <person name="Prokofeva M.I."/>
            <person name="Elcheninov A.G."/>
            <person name="Klyukina A."/>
            <person name="Kublanov I.V."/>
            <person name="Frolov E.N."/>
            <person name="Podosokorskaya O.A."/>
        </authorList>
    </citation>
    <scope>NUCLEOTIDE SEQUENCE [LARGE SCALE GENOMIC DNA]</scope>
    <source>
        <strain evidence="1 2">4137-cl</strain>
    </source>
</reference>
<sequence length="85" mass="9754">MGNLDGNAIRVKLQELKKLIAGADDVSQDIETIARTLREQYIESEIYPLSPVLSDNLANLRKIFSGSDDIRFRELWAVPLQLRRR</sequence>
<organism evidence="1 2">
    <name type="scientific">Anaeroselena agilis</name>
    <dbReference type="NCBI Taxonomy" id="3063788"/>
    <lineage>
        <taxon>Bacteria</taxon>
        <taxon>Bacillati</taxon>
        <taxon>Bacillota</taxon>
        <taxon>Negativicutes</taxon>
        <taxon>Acetonemataceae</taxon>
        <taxon>Anaeroselena</taxon>
    </lineage>
</organism>
<dbReference type="Proteomes" id="UP001254848">
    <property type="component" value="Unassembled WGS sequence"/>
</dbReference>
<protein>
    <submittedName>
        <fullName evidence="1">Uncharacterized protein</fullName>
    </submittedName>
</protein>
<proteinExistence type="predicted"/>
<name>A0ABU3NXN7_9FIRM</name>
<dbReference type="EMBL" id="JAUOZS010000001">
    <property type="protein sequence ID" value="MDT8901576.1"/>
    <property type="molecule type" value="Genomic_DNA"/>
</dbReference>
<evidence type="ECO:0000313" key="2">
    <source>
        <dbReference type="Proteomes" id="UP001254848"/>
    </source>
</evidence>
<gene>
    <name evidence="1" type="ORF">Q4T40_10010</name>
</gene>
<comment type="caution">
    <text evidence="1">The sequence shown here is derived from an EMBL/GenBank/DDBJ whole genome shotgun (WGS) entry which is preliminary data.</text>
</comment>
<evidence type="ECO:0000313" key="1">
    <source>
        <dbReference type="EMBL" id="MDT8901576.1"/>
    </source>
</evidence>
<accession>A0ABU3NXN7</accession>
<dbReference type="RefSeq" id="WP_413780084.1">
    <property type="nucleotide sequence ID" value="NZ_JAUOZS010000001.1"/>
</dbReference>